<dbReference type="AlphaFoldDB" id="A0A6A4GIR6"/>
<dbReference type="OrthoDB" id="5598737at2759"/>
<organism evidence="1 2">
    <name type="scientific">Gymnopus androsaceus JB14</name>
    <dbReference type="NCBI Taxonomy" id="1447944"/>
    <lineage>
        <taxon>Eukaryota</taxon>
        <taxon>Fungi</taxon>
        <taxon>Dikarya</taxon>
        <taxon>Basidiomycota</taxon>
        <taxon>Agaricomycotina</taxon>
        <taxon>Agaricomycetes</taxon>
        <taxon>Agaricomycetidae</taxon>
        <taxon>Agaricales</taxon>
        <taxon>Marasmiineae</taxon>
        <taxon>Omphalotaceae</taxon>
        <taxon>Gymnopus</taxon>
    </lineage>
</organism>
<evidence type="ECO:0000313" key="2">
    <source>
        <dbReference type="Proteomes" id="UP000799118"/>
    </source>
</evidence>
<reference evidence="1" key="1">
    <citation type="journal article" date="2019" name="Environ. Microbiol.">
        <title>Fungal ecological strategies reflected in gene transcription - a case study of two litter decomposers.</title>
        <authorList>
            <person name="Barbi F."/>
            <person name="Kohler A."/>
            <person name="Barry K."/>
            <person name="Baskaran P."/>
            <person name="Daum C."/>
            <person name="Fauchery L."/>
            <person name="Ihrmark K."/>
            <person name="Kuo A."/>
            <person name="LaButti K."/>
            <person name="Lipzen A."/>
            <person name="Morin E."/>
            <person name="Grigoriev I.V."/>
            <person name="Henrissat B."/>
            <person name="Lindahl B."/>
            <person name="Martin F."/>
        </authorList>
    </citation>
    <scope>NUCLEOTIDE SEQUENCE</scope>
    <source>
        <strain evidence="1">JB14</strain>
    </source>
</reference>
<dbReference type="PANTHER" id="PTHR34305">
    <property type="entry name" value="EXPRESSED PROTEIN"/>
    <property type="match status" value="1"/>
</dbReference>
<proteinExistence type="predicted"/>
<dbReference type="Proteomes" id="UP000799118">
    <property type="component" value="Unassembled WGS sequence"/>
</dbReference>
<name>A0A6A4GIR6_9AGAR</name>
<accession>A0A6A4GIR6</accession>
<dbReference type="PANTHER" id="PTHR34305:SF1">
    <property type="entry name" value="SWIM-TYPE DOMAIN-CONTAINING PROTEIN"/>
    <property type="match status" value="1"/>
</dbReference>
<protein>
    <submittedName>
        <fullName evidence="1">Uncharacterized protein</fullName>
    </submittedName>
</protein>
<evidence type="ECO:0000313" key="1">
    <source>
        <dbReference type="EMBL" id="KAE9385145.1"/>
    </source>
</evidence>
<gene>
    <name evidence="1" type="ORF">BT96DRAFT_960793</name>
</gene>
<keyword evidence="2" id="KW-1185">Reference proteome</keyword>
<dbReference type="EMBL" id="ML770023">
    <property type="protein sequence ID" value="KAE9385145.1"/>
    <property type="molecule type" value="Genomic_DNA"/>
</dbReference>
<sequence>MYQRGREVCEAVLATNVDDLEKWLTPNFGRLYEWEKIRERPHYPHLPHDGKADKRLTGGMMACWCTHSICYGFHCIPVGEGWNDVFSAMITRWPKAPKRVIYDFACALGPYCWTREPQFFADTQFLIDGFHAAGHKKCSTAAFLKTYSEVDASLALLKTSAAECGNSGMARIRKSVSYMLQGHAILYTWVFISIWNRRQIQKLAHRQERLA</sequence>